<dbReference type="EMBL" id="BDOQ01000002">
    <property type="protein sequence ID" value="GBG13149.1"/>
    <property type="molecule type" value="Genomic_DNA"/>
</dbReference>
<sequence length="451" mass="51029">MPKQGKCKIVETSVSEQPPALKIERRASQMPQQPRTIEETGLSFRFLVELLTKELYLRGQMRLLDLVDYARLPVTVLEPLLSFMRSERMCEAVRSGGAETSISYNLTDLGRDRAEEFLQKSQYVGPAPVSLHDYVEQVHKQSVATMGVTRDKLAQAFSGIVINEGILKQFGAAMNSGRAIFVYGPAGSGKTFMAEHLAGLLSGNVAVPHAIVIDNEVIQVFDPLIHQPILPPTNGNSLGLELDRRRSSDDRWVMCHRPVVKTGGELTLSMLDLDFDMGSRFYQAPPQVRANNGLLIIDDLGRQLAPAIDIMNRWIVPLDRRVDYLALHTGKKFMLPFDVIVVFSTNMPPSKLADEAFLRRLGYKIYVGAISEHEYRTIARQVCDELDVPYSETGVDYLLYERHFKEGRPLYACIPRDIIQQLRDIARYEGVAPELNRDMLDWAWNNYFTHD</sequence>
<comment type="caution">
    <text evidence="2">The sequence shown here is derived from an EMBL/GenBank/DDBJ whole genome shotgun (WGS) entry which is preliminary data.</text>
</comment>
<dbReference type="InterPro" id="IPR027417">
    <property type="entry name" value="P-loop_NTPase"/>
</dbReference>
<dbReference type="Gene3D" id="3.40.50.300">
    <property type="entry name" value="P-loop containing nucleotide triphosphate hydrolases"/>
    <property type="match status" value="1"/>
</dbReference>
<dbReference type="AlphaFoldDB" id="A0A2R5F5E6"/>
<name>A0A2R5F5E6_9PROT</name>
<evidence type="ECO:0000259" key="1">
    <source>
        <dbReference type="SMART" id="SM00382"/>
    </source>
</evidence>
<feature type="domain" description="AAA+ ATPase" evidence="1">
    <location>
        <begin position="176"/>
        <end position="371"/>
    </location>
</feature>
<organism evidence="2 3">
    <name type="scientific">Novimethylophilus kurashikiensis</name>
    <dbReference type="NCBI Taxonomy" id="1825523"/>
    <lineage>
        <taxon>Bacteria</taxon>
        <taxon>Pseudomonadati</taxon>
        <taxon>Pseudomonadota</taxon>
        <taxon>Betaproteobacteria</taxon>
        <taxon>Nitrosomonadales</taxon>
        <taxon>Methylophilaceae</taxon>
        <taxon>Novimethylophilus</taxon>
    </lineage>
</organism>
<reference evidence="2 3" key="1">
    <citation type="journal article" date="2018" name="Environ. Microbiol.">
        <title>Isolation and genomic characterization of Novimethylophilus kurashikiensis gen. nov. sp. nov., a new lanthanide-dependent methylotrophic species of Methylophilaceae.</title>
        <authorList>
            <person name="Lv H."/>
            <person name="Sahin N."/>
            <person name="Tani A."/>
        </authorList>
    </citation>
    <scope>NUCLEOTIDE SEQUENCE [LARGE SCALE GENOMIC DNA]</scope>
    <source>
        <strain evidence="2 3">La2-4</strain>
    </source>
</reference>
<accession>A0A2R5F5E6</accession>
<protein>
    <recommendedName>
        <fullName evidence="1">AAA+ ATPase domain-containing protein</fullName>
    </recommendedName>
</protein>
<evidence type="ECO:0000313" key="3">
    <source>
        <dbReference type="Proteomes" id="UP000245081"/>
    </source>
</evidence>
<dbReference type="SMART" id="SM00382">
    <property type="entry name" value="AAA"/>
    <property type="match status" value="1"/>
</dbReference>
<dbReference type="InterPro" id="IPR003593">
    <property type="entry name" value="AAA+_ATPase"/>
</dbReference>
<dbReference type="SUPFAM" id="SSF52540">
    <property type="entry name" value="P-loop containing nucleoside triphosphate hydrolases"/>
    <property type="match status" value="1"/>
</dbReference>
<keyword evidence="3" id="KW-1185">Reference proteome</keyword>
<gene>
    <name evidence="2" type="ORF">NMK_0687</name>
</gene>
<evidence type="ECO:0000313" key="2">
    <source>
        <dbReference type="EMBL" id="GBG13149.1"/>
    </source>
</evidence>
<dbReference type="Proteomes" id="UP000245081">
    <property type="component" value="Unassembled WGS sequence"/>
</dbReference>
<proteinExistence type="predicted"/>